<feature type="region of interest" description="Disordered" evidence="1">
    <location>
        <begin position="1"/>
        <end position="91"/>
    </location>
</feature>
<name>A0A3M8P7B5_9BACL</name>
<organism evidence="2 3">
    <name type="scientific">Planococcus salinus</name>
    <dbReference type="NCBI Taxonomy" id="1848460"/>
    <lineage>
        <taxon>Bacteria</taxon>
        <taxon>Bacillati</taxon>
        <taxon>Bacillota</taxon>
        <taxon>Bacilli</taxon>
        <taxon>Bacillales</taxon>
        <taxon>Caryophanaceae</taxon>
        <taxon>Planococcus</taxon>
    </lineage>
</organism>
<gene>
    <name evidence="2" type="ORF">EEX84_08820</name>
</gene>
<keyword evidence="3" id="KW-1185">Reference proteome</keyword>
<evidence type="ECO:0000313" key="3">
    <source>
        <dbReference type="Proteomes" id="UP000275473"/>
    </source>
</evidence>
<sequence>MTRKGTEGRSPQKNIGANESAIDKAVKKTKDAVGGDNEEVKYNDEEVDTFSSSDEYKGEQGKRVASAEPGEKVAESRETDEERTTRDDDKI</sequence>
<reference evidence="2 3" key="1">
    <citation type="journal article" date="2018" name="Int. J. Syst. Evol. Microbiol.">
        <title>Planococcus salinus sp. nov., a moderately halophilic bacterium isolated from a saline-alkali soil.</title>
        <authorList>
            <person name="Gan L."/>
        </authorList>
    </citation>
    <scope>NUCLEOTIDE SEQUENCE [LARGE SCALE GENOMIC DNA]</scope>
    <source>
        <strain evidence="2 3">LCB217</strain>
    </source>
</reference>
<dbReference type="OrthoDB" id="2428374at2"/>
<accession>A0A3M8P7B5</accession>
<dbReference type="AlphaFoldDB" id="A0A3M8P7B5"/>
<feature type="compositionally biased region" description="Basic and acidic residues" evidence="1">
    <location>
        <begin position="69"/>
        <end position="91"/>
    </location>
</feature>
<dbReference type="RefSeq" id="WP_123165267.1">
    <property type="nucleotide sequence ID" value="NZ_RIAX01000005.1"/>
</dbReference>
<dbReference type="Proteomes" id="UP000275473">
    <property type="component" value="Unassembled WGS sequence"/>
</dbReference>
<evidence type="ECO:0000313" key="2">
    <source>
        <dbReference type="EMBL" id="RNF39567.1"/>
    </source>
</evidence>
<protein>
    <submittedName>
        <fullName evidence="2">Uncharacterized protein</fullName>
    </submittedName>
</protein>
<feature type="compositionally biased region" description="Basic and acidic residues" evidence="1">
    <location>
        <begin position="21"/>
        <end position="44"/>
    </location>
</feature>
<proteinExistence type="predicted"/>
<comment type="caution">
    <text evidence="2">The sequence shown here is derived from an EMBL/GenBank/DDBJ whole genome shotgun (WGS) entry which is preliminary data.</text>
</comment>
<dbReference type="EMBL" id="RIAX01000005">
    <property type="protein sequence ID" value="RNF39567.1"/>
    <property type="molecule type" value="Genomic_DNA"/>
</dbReference>
<evidence type="ECO:0000256" key="1">
    <source>
        <dbReference type="SAM" id="MobiDB-lite"/>
    </source>
</evidence>